<dbReference type="NCBIfam" id="TIGR00357">
    <property type="entry name" value="peptide-methionine (R)-S-oxide reductase MsrB"/>
    <property type="match status" value="1"/>
</dbReference>
<dbReference type="GO" id="GO:0046872">
    <property type="term" value="F:metal ion binding"/>
    <property type="evidence" value="ECO:0007669"/>
    <property type="project" value="UniProtKB-KW"/>
</dbReference>
<dbReference type="GO" id="GO:0030091">
    <property type="term" value="P:protein repair"/>
    <property type="evidence" value="ECO:0007669"/>
    <property type="project" value="InterPro"/>
</dbReference>
<sequence>MNIFKLSLCFAIAFSAISFTACAQSKNTDPKTEKKMSYKVQKTEEEWKKELTPEQYAILRQKGTERPFTGEYNNFYKKGTYVCAACGTKLFESGTKFDGHCGWPSFDKAIPGTVEYHKDLSHGMIRTEILCANCGGHLGHIFDDGPTETGDRYCVNSISLKFVPEQQ</sequence>
<evidence type="ECO:0000259" key="8">
    <source>
        <dbReference type="PROSITE" id="PS51790"/>
    </source>
</evidence>
<dbReference type="HOGENOM" id="CLU_031040_8_2_10"/>
<protein>
    <recommendedName>
        <fullName evidence="2">peptide-methionine (R)-S-oxide reductase</fullName>
        <ecNumber evidence="2">1.8.4.12</ecNumber>
    </recommendedName>
</protein>
<keyword evidence="3" id="KW-0479">Metal-binding</keyword>
<keyword evidence="5" id="KW-0560">Oxidoreductase</keyword>
<dbReference type="GO" id="GO:0006979">
    <property type="term" value="P:response to oxidative stress"/>
    <property type="evidence" value="ECO:0007669"/>
    <property type="project" value="InterPro"/>
</dbReference>
<feature type="signal peptide" evidence="7">
    <location>
        <begin position="1"/>
        <end position="23"/>
    </location>
</feature>
<dbReference type="PANTHER" id="PTHR10173:SF52">
    <property type="entry name" value="METHIONINE-R-SULFOXIDE REDUCTASE B1"/>
    <property type="match status" value="1"/>
</dbReference>
<dbReference type="GO" id="GO:0005737">
    <property type="term" value="C:cytoplasm"/>
    <property type="evidence" value="ECO:0007669"/>
    <property type="project" value="TreeGrafter"/>
</dbReference>
<dbReference type="PROSITE" id="PS51257">
    <property type="entry name" value="PROKAR_LIPOPROTEIN"/>
    <property type="match status" value="1"/>
</dbReference>
<feature type="domain" description="MsrB" evidence="8">
    <location>
        <begin position="44"/>
        <end position="165"/>
    </location>
</feature>
<dbReference type="AlphaFoldDB" id="H8KWX0"/>
<dbReference type="EC" id="1.8.4.12" evidence="2"/>
<dbReference type="FunFam" id="2.170.150.20:FF:000009">
    <property type="entry name" value="Peptide-methionine (R)-S-oxide reductase"/>
    <property type="match status" value="1"/>
</dbReference>
<keyword evidence="10" id="KW-1185">Reference proteome</keyword>
<evidence type="ECO:0000256" key="4">
    <source>
        <dbReference type="ARBA" id="ARBA00022833"/>
    </source>
</evidence>
<dbReference type="PROSITE" id="PS51790">
    <property type="entry name" value="MSRB"/>
    <property type="match status" value="1"/>
</dbReference>
<dbReference type="STRING" id="929556.Solca_3289"/>
<dbReference type="eggNOG" id="COG0229">
    <property type="taxonomic scope" value="Bacteria"/>
</dbReference>
<evidence type="ECO:0000313" key="10">
    <source>
        <dbReference type="Proteomes" id="UP000007590"/>
    </source>
</evidence>
<proteinExistence type="predicted"/>
<comment type="catalytic activity">
    <reaction evidence="6">
        <text>L-methionyl-[protein] + [thioredoxin]-disulfide + H2O = L-methionyl-(R)-S-oxide-[protein] + [thioredoxin]-dithiol</text>
        <dbReference type="Rhea" id="RHEA:24164"/>
        <dbReference type="Rhea" id="RHEA-COMP:10698"/>
        <dbReference type="Rhea" id="RHEA-COMP:10700"/>
        <dbReference type="Rhea" id="RHEA-COMP:12313"/>
        <dbReference type="Rhea" id="RHEA-COMP:12314"/>
        <dbReference type="ChEBI" id="CHEBI:15377"/>
        <dbReference type="ChEBI" id="CHEBI:16044"/>
        <dbReference type="ChEBI" id="CHEBI:29950"/>
        <dbReference type="ChEBI" id="CHEBI:45764"/>
        <dbReference type="ChEBI" id="CHEBI:50058"/>
        <dbReference type="EC" id="1.8.4.12"/>
    </reaction>
</comment>
<evidence type="ECO:0000313" key="9">
    <source>
        <dbReference type="EMBL" id="AFD08299.1"/>
    </source>
</evidence>
<dbReference type="InterPro" id="IPR002579">
    <property type="entry name" value="Met_Sox_Rdtase_MsrB_dom"/>
</dbReference>
<dbReference type="Proteomes" id="UP000007590">
    <property type="component" value="Chromosome"/>
</dbReference>
<reference evidence="9" key="1">
    <citation type="submission" date="2012-02" db="EMBL/GenBank/DDBJ databases">
        <title>The complete genome of Solitalea canadensis DSM 3403.</title>
        <authorList>
            <consortium name="US DOE Joint Genome Institute (JGI-PGF)"/>
            <person name="Lucas S."/>
            <person name="Copeland A."/>
            <person name="Lapidus A."/>
            <person name="Glavina del Rio T."/>
            <person name="Dalin E."/>
            <person name="Tice H."/>
            <person name="Bruce D."/>
            <person name="Goodwin L."/>
            <person name="Pitluck S."/>
            <person name="Peters L."/>
            <person name="Ovchinnikova G."/>
            <person name="Lu M."/>
            <person name="Kyrpides N."/>
            <person name="Mavromatis K."/>
            <person name="Ivanova N."/>
            <person name="Brettin T."/>
            <person name="Detter J.C."/>
            <person name="Han C."/>
            <person name="Larimer F."/>
            <person name="Land M."/>
            <person name="Hauser L."/>
            <person name="Markowitz V."/>
            <person name="Cheng J.-F."/>
            <person name="Hugenholtz P."/>
            <person name="Woyke T."/>
            <person name="Wu D."/>
            <person name="Spring S."/>
            <person name="Schroeder M."/>
            <person name="Kopitz M."/>
            <person name="Brambilla E."/>
            <person name="Klenk H.-P."/>
            <person name="Eisen J.A."/>
        </authorList>
    </citation>
    <scope>NUCLEOTIDE SEQUENCE</scope>
    <source>
        <strain evidence="9">DSM 3403</strain>
    </source>
</reference>
<dbReference type="GO" id="GO:0033743">
    <property type="term" value="F:peptide-methionine (R)-S-oxide reductase activity"/>
    <property type="evidence" value="ECO:0007669"/>
    <property type="project" value="UniProtKB-EC"/>
</dbReference>
<dbReference type="PANTHER" id="PTHR10173">
    <property type="entry name" value="METHIONINE SULFOXIDE REDUCTASE"/>
    <property type="match status" value="1"/>
</dbReference>
<evidence type="ECO:0000256" key="5">
    <source>
        <dbReference type="ARBA" id="ARBA00023002"/>
    </source>
</evidence>
<name>H8KWX0_SOLCM</name>
<dbReference type="Pfam" id="PF01641">
    <property type="entry name" value="SelR"/>
    <property type="match status" value="1"/>
</dbReference>
<evidence type="ECO:0000256" key="7">
    <source>
        <dbReference type="SAM" id="SignalP"/>
    </source>
</evidence>
<evidence type="ECO:0000256" key="6">
    <source>
        <dbReference type="ARBA" id="ARBA00048488"/>
    </source>
</evidence>
<evidence type="ECO:0000256" key="2">
    <source>
        <dbReference type="ARBA" id="ARBA00012499"/>
    </source>
</evidence>
<gene>
    <name evidence="9" type="ordered locus">Solca_3289</name>
</gene>
<dbReference type="KEGG" id="scn:Solca_3289"/>
<evidence type="ECO:0000256" key="1">
    <source>
        <dbReference type="ARBA" id="ARBA00001947"/>
    </source>
</evidence>
<dbReference type="EMBL" id="CP003349">
    <property type="protein sequence ID" value="AFD08299.1"/>
    <property type="molecule type" value="Genomic_DNA"/>
</dbReference>
<organism evidence="9 10">
    <name type="scientific">Solitalea canadensis (strain ATCC 29591 / DSM 3403 / JCM 21819 / LMG 8368 / NBRC 15130 / NCIMB 12057 / USAM 9D)</name>
    <name type="common">Flexibacter canadensis</name>
    <dbReference type="NCBI Taxonomy" id="929556"/>
    <lineage>
        <taxon>Bacteria</taxon>
        <taxon>Pseudomonadati</taxon>
        <taxon>Bacteroidota</taxon>
        <taxon>Sphingobacteriia</taxon>
        <taxon>Sphingobacteriales</taxon>
        <taxon>Sphingobacteriaceae</taxon>
        <taxon>Solitalea</taxon>
    </lineage>
</organism>
<accession>H8KWX0</accession>
<keyword evidence="4" id="KW-0862">Zinc</keyword>
<dbReference type="InterPro" id="IPR028427">
    <property type="entry name" value="Met_Sox_Rdtase_MsrB"/>
</dbReference>
<dbReference type="Gene3D" id="2.170.150.20">
    <property type="entry name" value="Peptide methionine sulfoxide reductase"/>
    <property type="match status" value="1"/>
</dbReference>
<keyword evidence="7" id="KW-0732">Signal</keyword>
<dbReference type="InterPro" id="IPR011057">
    <property type="entry name" value="Mss4-like_sf"/>
</dbReference>
<evidence type="ECO:0000256" key="3">
    <source>
        <dbReference type="ARBA" id="ARBA00022723"/>
    </source>
</evidence>
<dbReference type="RefSeq" id="WP_014681522.1">
    <property type="nucleotide sequence ID" value="NC_017770.1"/>
</dbReference>
<comment type="cofactor">
    <cofactor evidence="1">
        <name>Zn(2+)</name>
        <dbReference type="ChEBI" id="CHEBI:29105"/>
    </cofactor>
</comment>
<feature type="chain" id="PRO_5003615395" description="peptide-methionine (R)-S-oxide reductase" evidence="7">
    <location>
        <begin position="24"/>
        <end position="167"/>
    </location>
</feature>
<dbReference type="SUPFAM" id="SSF51316">
    <property type="entry name" value="Mss4-like"/>
    <property type="match status" value="1"/>
</dbReference>